<gene>
    <name evidence="1" type="ORF">BDM02DRAFT_3184361</name>
</gene>
<organism evidence="1 2">
    <name type="scientific">Thelephora ganbajun</name>
    <name type="common">Ganba fungus</name>
    <dbReference type="NCBI Taxonomy" id="370292"/>
    <lineage>
        <taxon>Eukaryota</taxon>
        <taxon>Fungi</taxon>
        <taxon>Dikarya</taxon>
        <taxon>Basidiomycota</taxon>
        <taxon>Agaricomycotina</taxon>
        <taxon>Agaricomycetes</taxon>
        <taxon>Thelephorales</taxon>
        <taxon>Thelephoraceae</taxon>
        <taxon>Thelephora</taxon>
    </lineage>
</organism>
<keyword evidence="2" id="KW-1185">Reference proteome</keyword>
<reference evidence="1" key="1">
    <citation type="submission" date="2019-10" db="EMBL/GenBank/DDBJ databases">
        <authorList>
            <consortium name="DOE Joint Genome Institute"/>
            <person name="Kuo A."/>
            <person name="Miyauchi S."/>
            <person name="Kiss E."/>
            <person name="Drula E."/>
            <person name="Kohler A."/>
            <person name="Sanchez-Garcia M."/>
            <person name="Andreopoulos B."/>
            <person name="Barry K.W."/>
            <person name="Bonito G."/>
            <person name="Buee M."/>
            <person name="Carver A."/>
            <person name="Chen C."/>
            <person name="Cichocki N."/>
            <person name="Clum A."/>
            <person name="Culley D."/>
            <person name="Crous P.W."/>
            <person name="Fauchery L."/>
            <person name="Girlanda M."/>
            <person name="Hayes R."/>
            <person name="Keri Z."/>
            <person name="Labutti K."/>
            <person name="Lipzen A."/>
            <person name="Lombard V."/>
            <person name="Magnuson J."/>
            <person name="Maillard F."/>
            <person name="Morin E."/>
            <person name="Murat C."/>
            <person name="Nolan M."/>
            <person name="Ohm R."/>
            <person name="Pangilinan J."/>
            <person name="Pereira M."/>
            <person name="Perotto S."/>
            <person name="Peter M."/>
            <person name="Riley R."/>
            <person name="Sitrit Y."/>
            <person name="Stielow B."/>
            <person name="Szollosi G."/>
            <person name="Zifcakova L."/>
            <person name="Stursova M."/>
            <person name="Spatafora J.W."/>
            <person name="Tedersoo L."/>
            <person name="Vaario L.-M."/>
            <person name="Yamada A."/>
            <person name="Yan M."/>
            <person name="Wang P."/>
            <person name="Xu J."/>
            <person name="Bruns T."/>
            <person name="Baldrian P."/>
            <person name="Vilgalys R."/>
            <person name="Henrissat B."/>
            <person name="Grigoriev I.V."/>
            <person name="Hibbett D."/>
            <person name="Nagy L.G."/>
            <person name="Martin F.M."/>
        </authorList>
    </citation>
    <scope>NUCLEOTIDE SEQUENCE</scope>
    <source>
        <strain evidence="1">P2</strain>
    </source>
</reference>
<reference evidence="1" key="2">
    <citation type="journal article" date="2020" name="Nat. Commun.">
        <title>Large-scale genome sequencing of mycorrhizal fungi provides insights into the early evolution of symbiotic traits.</title>
        <authorList>
            <person name="Miyauchi S."/>
            <person name="Kiss E."/>
            <person name="Kuo A."/>
            <person name="Drula E."/>
            <person name="Kohler A."/>
            <person name="Sanchez-Garcia M."/>
            <person name="Morin E."/>
            <person name="Andreopoulos B."/>
            <person name="Barry K.W."/>
            <person name="Bonito G."/>
            <person name="Buee M."/>
            <person name="Carver A."/>
            <person name="Chen C."/>
            <person name="Cichocki N."/>
            <person name="Clum A."/>
            <person name="Culley D."/>
            <person name="Crous P.W."/>
            <person name="Fauchery L."/>
            <person name="Girlanda M."/>
            <person name="Hayes R.D."/>
            <person name="Keri Z."/>
            <person name="LaButti K."/>
            <person name="Lipzen A."/>
            <person name="Lombard V."/>
            <person name="Magnuson J."/>
            <person name="Maillard F."/>
            <person name="Murat C."/>
            <person name="Nolan M."/>
            <person name="Ohm R.A."/>
            <person name="Pangilinan J."/>
            <person name="Pereira M.F."/>
            <person name="Perotto S."/>
            <person name="Peter M."/>
            <person name="Pfister S."/>
            <person name="Riley R."/>
            <person name="Sitrit Y."/>
            <person name="Stielow J.B."/>
            <person name="Szollosi G."/>
            <person name="Zifcakova L."/>
            <person name="Stursova M."/>
            <person name="Spatafora J.W."/>
            <person name="Tedersoo L."/>
            <person name="Vaario L.M."/>
            <person name="Yamada A."/>
            <person name="Yan M."/>
            <person name="Wang P."/>
            <person name="Xu J."/>
            <person name="Bruns T."/>
            <person name="Baldrian P."/>
            <person name="Vilgalys R."/>
            <person name="Dunand C."/>
            <person name="Henrissat B."/>
            <person name="Grigoriev I.V."/>
            <person name="Hibbett D."/>
            <person name="Nagy L.G."/>
            <person name="Martin F.M."/>
        </authorList>
    </citation>
    <scope>NUCLEOTIDE SEQUENCE</scope>
    <source>
        <strain evidence="1">P2</strain>
    </source>
</reference>
<dbReference type="EMBL" id="MU117974">
    <property type="protein sequence ID" value="KAF9651607.1"/>
    <property type="molecule type" value="Genomic_DNA"/>
</dbReference>
<name>A0ACB6ZQ15_THEGA</name>
<accession>A0ACB6ZQ15</accession>
<proteinExistence type="predicted"/>
<comment type="caution">
    <text evidence="1">The sequence shown here is derived from an EMBL/GenBank/DDBJ whole genome shotgun (WGS) entry which is preliminary data.</text>
</comment>
<protein>
    <submittedName>
        <fullName evidence="1">Uncharacterized protein</fullName>
    </submittedName>
</protein>
<evidence type="ECO:0000313" key="1">
    <source>
        <dbReference type="EMBL" id="KAF9651607.1"/>
    </source>
</evidence>
<evidence type="ECO:0000313" key="2">
    <source>
        <dbReference type="Proteomes" id="UP000886501"/>
    </source>
</evidence>
<dbReference type="Proteomes" id="UP000886501">
    <property type="component" value="Unassembled WGS sequence"/>
</dbReference>
<sequence length="126" mass="14474">MSRSRMSFEALKIHRSLRSTRNKSTFTGTQQSRVKPPGPNSPTGYKSGLTKSSRILQWTLVPGVFGYMALYGDFGEHEHIFSPLRRWVRKSKDEFWHLSPEEERIIQSETLRDPADAYEDGAGSRK</sequence>